<evidence type="ECO:0000313" key="3">
    <source>
        <dbReference type="Proteomes" id="UP001303046"/>
    </source>
</evidence>
<protein>
    <submittedName>
        <fullName evidence="2">Uncharacterized protein</fullName>
    </submittedName>
</protein>
<keyword evidence="3" id="KW-1185">Reference proteome</keyword>
<evidence type="ECO:0000313" key="2">
    <source>
        <dbReference type="EMBL" id="KAK6740756.1"/>
    </source>
</evidence>
<accession>A0ABR1CUB7</accession>
<gene>
    <name evidence="2" type="primary">Necator_chrIII.g9682</name>
    <name evidence="2" type="ORF">RB195_008917</name>
</gene>
<evidence type="ECO:0000256" key="1">
    <source>
        <dbReference type="SAM" id="MobiDB-lite"/>
    </source>
</evidence>
<organism evidence="2 3">
    <name type="scientific">Necator americanus</name>
    <name type="common">Human hookworm</name>
    <dbReference type="NCBI Taxonomy" id="51031"/>
    <lineage>
        <taxon>Eukaryota</taxon>
        <taxon>Metazoa</taxon>
        <taxon>Ecdysozoa</taxon>
        <taxon>Nematoda</taxon>
        <taxon>Chromadorea</taxon>
        <taxon>Rhabditida</taxon>
        <taxon>Rhabditina</taxon>
        <taxon>Rhabditomorpha</taxon>
        <taxon>Strongyloidea</taxon>
        <taxon>Ancylostomatidae</taxon>
        <taxon>Bunostominae</taxon>
        <taxon>Necator</taxon>
    </lineage>
</organism>
<sequence>MSEKAVATEDQKSNTVARRCEREHLREEPFQPVKAIFVPSQQRGRDVAVYIFPNNHELCYEWHYQLAHSDNCTLTYMCCECKSLKTRDRKRYTRPVASCRIVNGYFTTDPLNPIRPHFCEPRNTTKIAARRLIIERCNELRDRTASAQRPASVELHELLCRISSENFGVLSADERLAVIEQFTCPSENGLDNARRVIQRAQQRARQNGVKHNERKRFRCILCASFRHFPCGRRPPFNRHHIAVLLAALMRYRQLSVDCAKDVYQTCSLKRKMLCKEHYVEAATSLITEIKTTTIGLPGNDIDLNALHMSEGMISSELVKHLNTESGRFDSKEWITARSVAFFLNDTMAYCVDKNVTGEVGGCQLSVNESANVEEDGCDLEATDVLDLLKPRLKEDAEEEEKIMNILSNLSGERYSGAVKQEPHDEIGTVPTHPAIPSSNPLQEGLSETIDKLEGCDAHEAERIDRSPGSSVSNSQSSTSVTEGMEDSFEDRNFVVEGKKLLELFRYCGTNMDASGSSFRLSAVGNAPVVDFLCMQCLKEKGKGTRWEGCSGDRKSMEQK</sequence>
<reference evidence="2 3" key="1">
    <citation type="submission" date="2023-08" db="EMBL/GenBank/DDBJ databases">
        <title>A Necator americanus chromosomal reference genome.</title>
        <authorList>
            <person name="Ilik V."/>
            <person name="Petrzelkova K.J."/>
            <person name="Pardy F."/>
            <person name="Fuh T."/>
            <person name="Niatou-Singa F.S."/>
            <person name="Gouil Q."/>
            <person name="Baker L."/>
            <person name="Ritchie M.E."/>
            <person name="Jex A.R."/>
            <person name="Gazzola D."/>
            <person name="Li H."/>
            <person name="Toshio Fujiwara R."/>
            <person name="Zhan B."/>
            <person name="Aroian R.V."/>
            <person name="Pafco B."/>
            <person name="Schwarz E.M."/>
        </authorList>
    </citation>
    <scope>NUCLEOTIDE SEQUENCE [LARGE SCALE GENOMIC DNA]</scope>
    <source>
        <strain evidence="2 3">Aroian</strain>
        <tissue evidence="2">Whole animal</tissue>
    </source>
</reference>
<feature type="compositionally biased region" description="Low complexity" evidence="1">
    <location>
        <begin position="466"/>
        <end position="479"/>
    </location>
</feature>
<name>A0ABR1CUB7_NECAM</name>
<comment type="caution">
    <text evidence="2">The sequence shown here is derived from an EMBL/GenBank/DDBJ whole genome shotgun (WGS) entry which is preliminary data.</text>
</comment>
<feature type="region of interest" description="Disordered" evidence="1">
    <location>
        <begin position="460"/>
        <end position="485"/>
    </location>
</feature>
<dbReference type="Proteomes" id="UP001303046">
    <property type="component" value="Unassembled WGS sequence"/>
</dbReference>
<dbReference type="EMBL" id="JAVFWL010000003">
    <property type="protein sequence ID" value="KAK6740756.1"/>
    <property type="molecule type" value="Genomic_DNA"/>
</dbReference>
<proteinExistence type="predicted"/>